<dbReference type="RefSeq" id="XP_062788186.1">
    <property type="nucleotide sequence ID" value="XM_062932135.1"/>
</dbReference>
<dbReference type="GeneID" id="87952482"/>
<organism evidence="4 5">
    <name type="scientific">Kwoniella shivajii</name>
    <dbReference type="NCBI Taxonomy" id="564305"/>
    <lineage>
        <taxon>Eukaryota</taxon>
        <taxon>Fungi</taxon>
        <taxon>Dikarya</taxon>
        <taxon>Basidiomycota</taxon>
        <taxon>Agaricomycotina</taxon>
        <taxon>Tremellomycetes</taxon>
        <taxon>Tremellales</taxon>
        <taxon>Cryptococcaceae</taxon>
        <taxon>Kwoniella</taxon>
    </lineage>
</organism>
<evidence type="ECO:0000256" key="1">
    <source>
        <dbReference type="ARBA" id="ARBA00006328"/>
    </source>
</evidence>
<evidence type="ECO:0000313" key="4">
    <source>
        <dbReference type="EMBL" id="WRT63446.1"/>
    </source>
</evidence>
<dbReference type="Pfam" id="PF05368">
    <property type="entry name" value="NmrA"/>
    <property type="match status" value="1"/>
</dbReference>
<dbReference type="Gene3D" id="3.40.50.720">
    <property type="entry name" value="NAD(P)-binding Rossmann-like Domain"/>
    <property type="match status" value="1"/>
</dbReference>
<dbReference type="SUPFAM" id="SSF51735">
    <property type="entry name" value="NAD(P)-binding Rossmann-fold domains"/>
    <property type="match status" value="1"/>
</dbReference>
<protein>
    <recommendedName>
        <fullName evidence="3">NmrA-like domain-containing protein</fullName>
    </recommendedName>
</protein>
<dbReference type="InterPro" id="IPR051164">
    <property type="entry name" value="NmrA-like_oxidored"/>
</dbReference>
<evidence type="ECO:0000256" key="2">
    <source>
        <dbReference type="ARBA" id="ARBA00022857"/>
    </source>
</evidence>
<dbReference type="PANTHER" id="PTHR42748">
    <property type="entry name" value="NITROGEN METABOLITE REPRESSION PROTEIN NMRA FAMILY MEMBER"/>
    <property type="match status" value="1"/>
</dbReference>
<feature type="domain" description="NmrA-like" evidence="3">
    <location>
        <begin position="3"/>
        <end position="307"/>
    </location>
</feature>
<dbReference type="CDD" id="cd05251">
    <property type="entry name" value="NmrA_like_SDR_a"/>
    <property type="match status" value="1"/>
</dbReference>
<evidence type="ECO:0000259" key="3">
    <source>
        <dbReference type="Pfam" id="PF05368"/>
    </source>
</evidence>
<dbReference type="Proteomes" id="UP001329825">
    <property type="component" value="Chromosome 1"/>
</dbReference>
<name>A0ABZ1CNX7_9TREE</name>
<keyword evidence="2" id="KW-0521">NADP</keyword>
<comment type="similarity">
    <text evidence="1">Belongs to the NmrA-type oxidoreductase family.</text>
</comment>
<keyword evidence="5" id="KW-1185">Reference proteome</keyword>
<dbReference type="InterPro" id="IPR036291">
    <property type="entry name" value="NAD(P)-bd_dom_sf"/>
</dbReference>
<gene>
    <name evidence="4" type="ORF">IL334_000351</name>
</gene>
<accession>A0ABZ1CNX7</accession>
<evidence type="ECO:0000313" key="5">
    <source>
        <dbReference type="Proteomes" id="UP001329825"/>
    </source>
</evidence>
<reference evidence="4 5" key="1">
    <citation type="submission" date="2024-01" db="EMBL/GenBank/DDBJ databases">
        <title>Comparative genomics of Cryptococcus and Kwoniella reveals pathogenesis evolution and contrasting modes of karyotype evolution via chromosome fusion or intercentromeric recombination.</title>
        <authorList>
            <person name="Coelho M.A."/>
            <person name="David-Palma M."/>
            <person name="Shea T."/>
            <person name="Bowers K."/>
            <person name="McGinley-Smith S."/>
            <person name="Mohammad A.W."/>
            <person name="Gnirke A."/>
            <person name="Yurkov A.M."/>
            <person name="Nowrousian M."/>
            <person name="Sun S."/>
            <person name="Cuomo C.A."/>
            <person name="Heitman J."/>
        </authorList>
    </citation>
    <scope>NUCLEOTIDE SEQUENCE [LARGE SCALE GENOMIC DNA]</scope>
    <source>
        <strain evidence="4">CBS 11374</strain>
    </source>
</reference>
<proteinExistence type="inferred from homology"/>
<dbReference type="Gene3D" id="3.90.25.10">
    <property type="entry name" value="UDP-galactose 4-epimerase, domain 1"/>
    <property type="match status" value="1"/>
</dbReference>
<dbReference type="EMBL" id="CP141881">
    <property type="protein sequence ID" value="WRT63446.1"/>
    <property type="molecule type" value="Genomic_DNA"/>
</dbReference>
<sequence>MSQKILVVLGATGKQGGSVIKSILADPKAKSLFKLRAITRDTTKESAKALESQGVETVSADLGNKESLIKAFQGAYAVFSVTDYWSTMDTNVEYSQGKAAADAAKETGVQHFVWSSLLNTTKSTNGKLSNIEHFDTKAAVEEYIRSIDLPASFYLPGFYMSNIPGQALRKDDSTGKYVFQLPIQSDAKIPVIDIENDTGKFVKSILLNRDATIGKHIYGASAYLSPQDIVDGFVKAFSKDGQGASFKIQDDNEYKGVLAYFGMPEKVQVELLENMHLLNPEFGYYAGADLTESHSILTDELTSWSDYVKASPAFKDLQ</sequence>
<dbReference type="PANTHER" id="PTHR42748:SF31">
    <property type="entry name" value="NMRA-LIKE DOMAIN-CONTAINING PROTEIN-RELATED"/>
    <property type="match status" value="1"/>
</dbReference>
<dbReference type="InterPro" id="IPR008030">
    <property type="entry name" value="NmrA-like"/>
</dbReference>